<name>A0A4C1V6H8_EUMVA</name>
<reference evidence="1 2" key="1">
    <citation type="journal article" date="2019" name="Commun. Biol.">
        <title>The bagworm genome reveals a unique fibroin gene that provides high tensile strength.</title>
        <authorList>
            <person name="Kono N."/>
            <person name="Nakamura H."/>
            <person name="Ohtoshi R."/>
            <person name="Tomita M."/>
            <person name="Numata K."/>
            <person name="Arakawa K."/>
        </authorList>
    </citation>
    <scope>NUCLEOTIDE SEQUENCE [LARGE SCALE GENOMIC DNA]</scope>
</reference>
<proteinExistence type="predicted"/>
<protein>
    <submittedName>
        <fullName evidence="1">Uncharacterized protein</fullName>
    </submittedName>
</protein>
<evidence type="ECO:0000313" key="2">
    <source>
        <dbReference type="Proteomes" id="UP000299102"/>
    </source>
</evidence>
<comment type="caution">
    <text evidence="1">The sequence shown here is derived from an EMBL/GenBank/DDBJ whole genome shotgun (WGS) entry which is preliminary data.</text>
</comment>
<evidence type="ECO:0000313" key="1">
    <source>
        <dbReference type="EMBL" id="GBP34006.1"/>
    </source>
</evidence>
<dbReference type="EMBL" id="BGZK01000282">
    <property type="protein sequence ID" value="GBP34006.1"/>
    <property type="molecule type" value="Genomic_DNA"/>
</dbReference>
<sequence length="126" mass="14584">MNSRLGITVRRGERSLAIPKHEDAWFEISPTTYIELKRPICRRLPAPCINTQVVTRAEDQGDGTTRVEVLYLSSVVSTYLLFTSARRVLDIDEKSATFPADSRLDIQRPQYHTRPQFRVTLVFRFE</sequence>
<dbReference type="Proteomes" id="UP000299102">
    <property type="component" value="Unassembled WGS sequence"/>
</dbReference>
<accession>A0A4C1V6H8</accession>
<organism evidence="1 2">
    <name type="scientific">Eumeta variegata</name>
    <name type="common">Bagworm moth</name>
    <name type="synonym">Eumeta japonica</name>
    <dbReference type="NCBI Taxonomy" id="151549"/>
    <lineage>
        <taxon>Eukaryota</taxon>
        <taxon>Metazoa</taxon>
        <taxon>Ecdysozoa</taxon>
        <taxon>Arthropoda</taxon>
        <taxon>Hexapoda</taxon>
        <taxon>Insecta</taxon>
        <taxon>Pterygota</taxon>
        <taxon>Neoptera</taxon>
        <taxon>Endopterygota</taxon>
        <taxon>Lepidoptera</taxon>
        <taxon>Glossata</taxon>
        <taxon>Ditrysia</taxon>
        <taxon>Tineoidea</taxon>
        <taxon>Psychidae</taxon>
        <taxon>Oiketicinae</taxon>
        <taxon>Eumeta</taxon>
    </lineage>
</organism>
<keyword evidence="2" id="KW-1185">Reference proteome</keyword>
<gene>
    <name evidence="1" type="ORF">EVAR_24920_1</name>
</gene>
<dbReference type="AlphaFoldDB" id="A0A4C1V6H8"/>